<sequence>MDKESAPDLEIYQTKSKDTLEAKAAQLLKPICYLENFLNADDLPQIDFSWTTYLYIGSVDKSRKASSME</sequence>
<reference evidence="1 2" key="1">
    <citation type="submission" date="2018-06" db="EMBL/GenBank/DDBJ databases">
        <authorList>
            <consortium name="Pathogen Informatics"/>
            <person name="Doyle S."/>
        </authorList>
    </citation>
    <scope>NUCLEOTIDE SEQUENCE [LARGE SCALE GENOMIC DNA]</scope>
    <source>
        <strain evidence="1 2">NCTC13315</strain>
    </source>
</reference>
<evidence type="ECO:0000313" key="2">
    <source>
        <dbReference type="Proteomes" id="UP000254968"/>
    </source>
</evidence>
<dbReference type="AlphaFoldDB" id="A0A378JPC8"/>
<dbReference type="Proteomes" id="UP000254968">
    <property type="component" value="Unassembled WGS sequence"/>
</dbReference>
<proteinExistence type="predicted"/>
<accession>A0A378JPC8</accession>
<dbReference type="EMBL" id="UGNV01000005">
    <property type="protein sequence ID" value="STX55746.1"/>
    <property type="molecule type" value="Genomic_DNA"/>
</dbReference>
<name>A0A378JPC8_9GAMM</name>
<evidence type="ECO:0000313" key="1">
    <source>
        <dbReference type="EMBL" id="STX55746.1"/>
    </source>
</evidence>
<organism evidence="1 2">
    <name type="scientific">Legionella beliardensis</name>
    <dbReference type="NCBI Taxonomy" id="91822"/>
    <lineage>
        <taxon>Bacteria</taxon>
        <taxon>Pseudomonadati</taxon>
        <taxon>Pseudomonadota</taxon>
        <taxon>Gammaproteobacteria</taxon>
        <taxon>Legionellales</taxon>
        <taxon>Legionellaceae</taxon>
        <taxon>Legionella</taxon>
    </lineage>
</organism>
<gene>
    <name evidence="1" type="ORF">NCTC13315_03116</name>
</gene>
<keyword evidence="2" id="KW-1185">Reference proteome</keyword>
<protein>
    <submittedName>
        <fullName evidence="1">Uncharacterized protein</fullName>
    </submittedName>
</protein>